<evidence type="ECO:0000256" key="4">
    <source>
        <dbReference type="ARBA" id="ARBA00022692"/>
    </source>
</evidence>
<protein>
    <recommendedName>
        <fullName evidence="15">Cytochrome P450</fullName>
    </recommendedName>
</protein>
<keyword evidence="14" id="KW-1185">Reference proteome</keyword>
<dbReference type="PROSITE" id="PS00086">
    <property type="entry name" value="CYTOCHROME_P450"/>
    <property type="match status" value="1"/>
</dbReference>
<evidence type="ECO:0000313" key="13">
    <source>
        <dbReference type="EMBL" id="KAL3513873.1"/>
    </source>
</evidence>
<feature type="binding site" description="axial binding residue" evidence="10">
    <location>
        <position position="434"/>
    </location>
    <ligand>
        <name>heme</name>
        <dbReference type="ChEBI" id="CHEBI:30413"/>
    </ligand>
    <ligandPart>
        <name>Fe</name>
        <dbReference type="ChEBI" id="CHEBI:18248"/>
    </ligandPart>
</feature>
<evidence type="ECO:0000256" key="3">
    <source>
        <dbReference type="ARBA" id="ARBA00010617"/>
    </source>
</evidence>
<dbReference type="PANTHER" id="PTHR24286:SF366">
    <property type="entry name" value="BETA-AMYRIN 28-OXIDASE"/>
    <property type="match status" value="1"/>
</dbReference>
<evidence type="ECO:0000256" key="2">
    <source>
        <dbReference type="ARBA" id="ARBA00004167"/>
    </source>
</evidence>
<dbReference type="Pfam" id="PF00067">
    <property type="entry name" value="p450"/>
    <property type="match status" value="1"/>
</dbReference>
<evidence type="ECO:0000256" key="6">
    <source>
        <dbReference type="ARBA" id="ARBA00022989"/>
    </source>
</evidence>
<dbReference type="GO" id="GO:0016020">
    <property type="term" value="C:membrane"/>
    <property type="evidence" value="ECO:0007669"/>
    <property type="project" value="UniProtKB-SubCell"/>
</dbReference>
<dbReference type="SUPFAM" id="SSF48264">
    <property type="entry name" value="Cytochrome P450"/>
    <property type="match status" value="1"/>
</dbReference>
<keyword evidence="6 12" id="KW-1133">Transmembrane helix</keyword>
<dbReference type="FunFam" id="1.10.630.10:FF:000022">
    <property type="entry name" value="Taxadiene 5-alpha hydroxylase"/>
    <property type="match status" value="1"/>
</dbReference>
<feature type="transmembrane region" description="Helical" evidence="12">
    <location>
        <begin position="6"/>
        <end position="25"/>
    </location>
</feature>
<dbReference type="Proteomes" id="UP001630127">
    <property type="component" value="Unassembled WGS sequence"/>
</dbReference>
<organism evidence="13 14">
    <name type="scientific">Cinchona calisaya</name>
    <dbReference type="NCBI Taxonomy" id="153742"/>
    <lineage>
        <taxon>Eukaryota</taxon>
        <taxon>Viridiplantae</taxon>
        <taxon>Streptophyta</taxon>
        <taxon>Embryophyta</taxon>
        <taxon>Tracheophyta</taxon>
        <taxon>Spermatophyta</taxon>
        <taxon>Magnoliopsida</taxon>
        <taxon>eudicotyledons</taxon>
        <taxon>Gunneridae</taxon>
        <taxon>Pentapetalae</taxon>
        <taxon>asterids</taxon>
        <taxon>lamiids</taxon>
        <taxon>Gentianales</taxon>
        <taxon>Rubiaceae</taxon>
        <taxon>Cinchonoideae</taxon>
        <taxon>Cinchoneae</taxon>
        <taxon>Cinchona</taxon>
    </lineage>
</organism>
<keyword evidence="5 10" id="KW-0479">Metal-binding</keyword>
<dbReference type="GO" id="GO:0046872">
    <property type="term" value="F:metal ion binding"/>
    <property type="evidence" value="ECO:0007669"/>
    <property type="project" value="UniProtKB-KW"/>
</dbReference>
<dbReference type="Gene3D" id="1.10.630.10">
    <property type="entry name" value="Cytochrome P450"/>
    <property type="match status" value="1"/>
</dbReference>
<evidence type="ECO:0000256" key="5">
    <source>
        <dbReference type="ARBA" id="ARBA00022723"/>
    </source>
</evidence>
<evidence type="ECO:0000256" key="12">
    <source>
        <dbReference type="SAM" id="Phobius"/>
    </source>
</evidence>
<keyword evidence="11" id="KW-0503">Monooxygenase</keyword>
<dbReference type="InterPro" id="IPR036396">
    <property type="entry name" value="Cyt_P450_sf"/>
</dbReference>
<evidence type="ECO:0000256" key="8">
    <source>
        <dbReference type="ARBA" id="ARBA00023004"/>
    </source>
</evidence>
<sequence>MGLSYFFLLLLILIPFVYLCLHNLLPKNKFGIEKSNFALQKQRLPPGRTGWPILGESLEYFAKIRQGVPFKFVKDRMDKYSSKVFRTSLIGQPMVILCSAEGNKFLFSNEKKLVQVWWPSTMDKIFPKSDDKPSSEHSKRLRKLLPFILKTDVLREYVGMMDAAMKKHLETEWNCEKVIVGEKVKKYLLTLACNIFLGIDDPEKIDELAKGTEDVGTGIHSMPFNLPGTALNRAIKASQLMRKEVEAIIRQRRIDLSEQNPSSAKDFVSHLLLARDENGQFLSDGDIASHLIGLVQAGYTTIHSTITIIMKYLAELPDVYDSVLKEQKEIAKLKEPNERLTWEDLWKMKFSWDVALEVLRVYTPGTGSFREAITDFVFDGYTIPRGSKIHWIFDVTHKNPEYFHDPEKFDPSRFQGDGMAPYTFVPFGGGARMCPGNEYARVAILIFVHNVVTHFRWEKLIPDEEVLHYPVPRPAQGLPLHLFAHQP</sequence>
<keyword evidence="10 11" id="KW-0349">Heme</keyword>
<evidence type="ECO:0000256" key="11">
    <source>
        <dbReference type="RuleBase" id="RU000461"/>
    </source>
</evidence>
<comment type="caution">
    <text evidence="13">The sequence shown here is derived from an EMBL/GenBank/DDBJ whole genome shotgun (WGS) entry which is preliminary data.</text>
</comment>
<evidence type="ECO:0000256" key="9">
    <source>
        <dbReference type="ARBA" id="ARBA00023136"/>
    </source>
</evidence>
<keyword evidence="8 10" id="KW-0408">Iron</keyword>
<dbReference type="PANTHER" id="PTHR24286">
    <property type="entry name" value="CYTOCHROME P450 26"/>
    <property type="match status" value="1"/>
</dbReference>
<dbReference type="InterPro" id="IPR001128">
    <property type="entry name" value="Cyt_P450"/>
</dbReference>
<reference evidence="13 14" key="1">
    <citation type="submission" date="2024-11" db="EMBL/GenBank/DDBJ databases">
        <title>A near-complete genome assembly of Cinchona calisaya.</title>
        <authorList>
            <person name="Lian D.C."/>
            <person name="Zhao X.W."/>
            <person name="Wei L."/>
        </authorList>
    </citation>
    <scope>NUCLEOTIDE SEQUENCE [LARGE SCALE GENOMIC DNA]</scope>
    <source>
        <tissue evidence="13">Nenye</tissue>
    </source>
</reference>
<evidence type="ECO:0000256" key="10">
    <source>
        <dbReference type="PIRSR" id="PIRSR602401-1"/>
    </source>
</evidence>
<comment type="subcellular location">
    <subcellularLocation>
        <location evidence="2">Membrane</location>
        <topology evidence="2">Single-pass membrane protein</topology>
    </subcellularLocation>
</comment>
<keyword evidence="9 12" id="KW-0472">Membrane</keyword>
<dbReference type="AlphaFoldDB" id="A0ABD2Z801"/>
<comment type="cofactor">
    <cofactor evidence="1 10">
        <name>heme</name>
        <dbReference type="ChEBI" id="CHEBI:30413"/>
    </cofactor>
</comment>
<evidence type="ECO:0000256" key="1">
    <source>
        <dbReference type="ARBA" id="ARBA00001971"/>
    </source>
</evidence>
<keyword evidence="4 12" id="KW-0812">Transmembrane</keyword>
<dbReference type="InterPro" id="IPR017972">
    <property type="entry name" value="Cyt_P450_CS"/>
</dbReference>
<evidence type="ECO:0000313" key="14">
    <source>
        <dbReference type="Proteomes" id="UP001630127"/>
    </source>
</evidence>
<name>A0ABD2Z801_9GENT</name>
<dbReference type="GO" id="GO:0016712">
    <property type="term" value="F:oxidoreductase activity, acting on paired donors, with incorporation or reduction of molecular oxygen, reduced flavin or flavoprotein as one donor, and incorporation of one atom of oxygen"/>
    <property type="evidence" value="ECO:0007669"/>
    <property type="project" value="UniProtKB-ARBA"/>
</dbReference>
<proteinExistence type="inferred from homology"/>
<accession>A0ABD2Z801</accession>
<gene>
    <name evidence="13" type="ORF">ACH5RR_026590</name>
</gene>
<dbReference type="InterPro" id="IPR002401">
    <property type="entry name" value="Cyt_P450_E_grp-I"/>
</dbReference>
<comment type="similarity">
    <text evidence="3 11">Belongs to the cytochrome P450 family.</text>
</comment>
<dbReference type="PRINTS" id="PR00463">
    <property type="entry name" value="EP450I"/>
</dbReference>
<keyword evidence="7 11" id="KW-0560">Oxidoreductase</keyword>
<dbReference type="EMBL" id="JBJUIK010000011">
    <property type="protein sequence ID" value="KAL3513873.1"/>
    <property type="molecule type" value="Genomic_DNA"/>
</dbReference>
<dbReference type="CDD" id="cd11043">
    <property type="entry name" value="CYP90-like"/>
    <property type="match status" value="1"/>
</dbReference>
<evidence type="ECO:0008006" key="15">
    <source>
        <dbReference type="Google" id="ProtNLM"/>
    </source>
</evidence>
<evidence type="ECO:0000256" key="7">
    <source>
        <dbReference type="ARBA" id="ARBA00023002"/>
    </source>
</evidence>